<dbReference type="EMBL" id="FNGE01000011">
    <property type="protein sequence ID" value="SDL45932.1"/>
    <property type="molecule type" value="Genomic_DNA"/>
</dbReference>
<organism evidence="1 2">
    <name type="scientific">Paracoccus chinensis</name>
    <dbReference type="NCBI Taxonomy" id="525640"/>
    <lineage>
        <taxon>Bacteria</taxon>
        <taxon>Pseudomonadati</taxon>
        <taxon>Pseudomonadota</taxon>
        <taxon>Alphaproteobacteria</taxon>
        <taxon>Rhodobacterales</taxon>
        <taxon>Paracoccaceae</taxon>
        <taxon>Paracoccus</taxon>
    </lineage>
</organism>
<dbReference type="AlphaFoldDB" id="A0A1G9K8H2"/>
<protein>
    <submittedName>
        <fullName evidence="1">Uncharacterized protein</fullName>
    </submittedName>
</protein>
<gene>
    <name evidence="1" type="ORF">SAMN04487971_11136</name>
</gene>
<accession>A0A1G9K8H2</accession>
<reference evidence="2" key="1">
    <citation type="submission" date="2016-10" db="EMBL/GenBank/DDBJ databases">
        <authorList>
            <person name="Varghese N."/>
            <person name="Submissions S."/>
        </authorList>
    </citation>
    <scope>NUCLEOTIDE SEQUENCE [LARGE SCALE GENOMIC DNA]</scope>
    <source>
        <strain evidence="2">CGMCC 1.7655</strain>
    </source>
</reference>
<name>A0A1G9K8H2_9RHOB</name>
<proteinExistence type="predicted"/>
<dbReference type="Proteomes" id="UP000199555">
    <property type="component" value="Unassembled WGS sequence"/>
</dbReference>
<dbReference type="AntiFam" id="ANF00154">
    <property type="entry name" value="Shadow ORF (opposite mnmG)"/>
</dbReference>
<evidence type="ECO:0000313" key="2">
    <source>
        <dbReference type="Proteomes" id="UP000199555"/>
    </source>
</evidence>
<keyword evidence="2" id="KW-1185">Reference proteome</keyword>
<evidence type="ECO:0000313" key="1">
    <source>
        <dbReference type="EMBL" id="SDL45932.1"/>
    </source>
</evidence>
<sequence length="110" mass="12010">MDACRIRKPAHYAIKCINFTDEMALSKTSDGRIAGHRSGIVQSHGNQCNTDSHPRGSCRSFQTSVTCAYDQYIIMFHVKHLLADAEAGEDLVKVIIGCDASNHLAQSIGC</sequence>